<dbReference type="Proteomes" id="UP000194127">
    <property type="component" value="Unassembled WGS sequence"/>
</dbReference>
<dbReference type="PANTHER" id="PTHR31681">
    <property type="entry name" value="C2H2-LIKE ZINC FINGER PROTEIN"/>
    <property type="match status" value="1"/>
</dbReference>
<evidence type="ECO:0000313" key="1">
    <source>
        <dbReference type="EMBL" id="OSX57669.1"/>
    </source>
</evidence>
<protein>
    <submittedName>
        <fullName evidence="1">Uncharacterized protein</fullName>
    </submittedName>
</protein>
<name>A0A1X6MN38_9APHY</name>
<evidence type="ECO:0000313" key="2">
    <source>
        <dbReference type="Proteomes" id="UP000194127"/>
    </source>
</evidence>
<dbReference type="GeneID" id="36331923"/>
<keyword evidence="2" id="KW-1185">Reference proteome</keyword>
<dbReference type="STRING" id="670580.A0A1X6MN38"/>
<dbReference type="PANTHER" id="PTHR31681:SF3">
    <property type="entry name" value="OS04G0690100 PROTEIN"/>
    <property type="match status" value="1"/>
</dbReference>
<reference evidence="1 2" key="1">
    <citation type="submission" date="2017-04" db="EMBL/GenBank/DDBJ databases">
        <title>Genome Sequence of the Model Brown-Rot Fungus Postia placenta SB12.</title>
        <authorList>
            <consortium name="DOE Joint Genome Institute"/>
            <person name="Gaskell J."/>
            <person name="Kersten P."/>
            <person name="Larrondo L.F."/>
            <person name="Canessa P."/>
            <person name="Martinez D."/>
            <person name="Hibbett D."/>
            <person name="Schmoll M."/>
            <person name="Kubicek C.P."/>
            <person name="Martinez A.T."/>
            <person name="Yadav J."/>
            <person name="Master E."/>
            <person name="Magnuson J.K."/>
            <person name="James T."/>
            <person name="Yaver D."/>
            <person name="Berka R."/>
            <person name="Labutti K."/>
            <person name="Lipzen A."/>
            <person name="Aerts A."/>
            <person name="Barry K."/>
            <person name="Henrissat B."/>
            <person name="Blanchette R."/>
            <person name="Grigoriev I."/>
            <person name="Cullen D."/>
        </authorList>
    </citation>
    <scope>NUCLEOTIDE SEQUENCE [LARGE SCALE GENOMIC DNA]</scope>
    <source>
        <strain evidence="1 2">MAD-698-R-SB12</strain>
    </source>
</reference>
<gene>
    <name evidence="1" type="ORF">POSPLADRAFT_1155706</name>
</gene>
<dbReference type="RefSeq" id="XP_024334463.1">
    <property type="nucleotide sequence ID" value="XM_024486974.1"/>
</dbReference>
<organism evidence="1 2">
    <name type="scientific">Postia placenta MAD-698-R-SB12</name>
    <dbReference type="NCBI Taxonomy" id="670580"/>
    <lineage>
        <taxon>Eukaryota</taxon>
        <taxon>Fungi</taxon>
        <taxon>Dikarya</taxon>
        <taxon>Basidiomycota</taxon>
        <taxon>Agaricomycotina</taxon>
        <taxon>Agaricomycetes</taxon>
        <taxon>Polyporales</taxon>
        <taxon>Adustoporiaceae</taxon>
        <taxon>Rhodonia</taxon>
    </lineage>
</organism>
<accession>A0A1X6MN38</accession>
<sequence length="262" mass="29722">MVTALDFFAIENPRNETDNRQGRLIPLEPSDLYYMCIKDQFDRHWEHVGRMRPRVRAIYKVLYLQSELQPFLDYKADVAAVRNGLVVRSLFHGTTRACRLGEGSHNLVFCELSDCSLCSIIRNSFDVAMCGEKFCLQLTPSNRFGVGIYTTPCSSKADDYVKNLSPDAKWRVSLLSRVVVGKPKKFRHNRTTLTEPPHGFDSVWGVPGADLNYEETVVYDNNAIRPAYLVVYGDADLELDFGPKVPATSIEIIRRIFASAFV</sequence>
<dbReference type="OrthoDB" id="9514740at2759"/>
<dbReference type="Gene3D" id="3.90.228.10">
    <property type="match status" value="1"/>
</dbReference>
<dbReference type="SUPFAM" id="SSF56399">
    <property type="entry name" value="ADP-ribosylation"/>
    <property type="match status" value="1"/>
</dbReference>
<proteinExistence type="predicted"/>
<dbReference type="AlphaFoldDB" id="A0A1X6MN38"/>
<dbReference type="EMBL" id="KZ110607">
    <property type="protein sequence ID" value="OSX57669.1"/>
    <property type="molecule type" value="Genomic_DNA"/>
</dbReference>